<dbReference type="GO" id="GO:0008757">
    <property type="term" value="F:S-adenosylmethionine-dependent methyltransferase activity"/>
    <property type="evidence" value="ECO:0007669"/>
    <property type="project" value="InterPro"/>
</dbReference>
<dbReference type="CDD" id="cd02440">
    <property type="entry name" value="AdoMet_MTases"/>
    <property type="match status" value="1"/>
</dbReference>
<keyword evidence="2" id="KW-0808">Transferase</keyword>
<organism evidence="2 3">
    <name type="scientific">Actinomadura physcomitrii</name>
    <dbReference type="NCBI Taxonomy" id="2650748"/>
    <lineage>
        <taxon>Bacteria</taxon>
        <taxon>Bacillati</taxon>
        <taxon>Actinomycetota</taxon>
        <taxon>Actinomycetes</taxon>
        <taxon>Streptosporangiales</taxon>
        <taxon>Thermomonosporaceae</taxon>
        <taxon>Actinomadura</taxon>
    </lineage>
</organism>
<evidence type="ECO:0000259" key="1">
    <source>
        <dbReference type="Pfam" id="PF13649"/>
    </source>
</evidence>
<sequence>MEVPMDIVNTAQAEAWNGYEGEHWADHHDRYDAVNNGFDGVLLDAAAIGAHDRVLDLGCGSGYITRRAARRAPLGRALGVDLSAPMLARARSLTERDGVPNAEFEQGDAQVHPFPDAAFDAAVSRFGVMFFADPVAAFGNVRRALRDGGRLAFLAMASPAGTDLGTVFAAIGPRPAAVTGHAGPMSMSDPDRVRAILDAAGFRDVSCRTVHAEQVWGRDAADAAEFLAGWGPVRHNLGDGPELRAAITDAMRPFERDGAVRLRGTALLVQARR</sequence>
<gene>
    <name evidence="2" type="ORF">F8568_016715</name>
</gene>
<protein>
    <submittedName>
        <fullName evidence="2">Methyltransferase domain-containing protein</fullName>
    </submittedName>
</protein>
<name>A0A6I4MCH9_9ACTN</name>
<dbReference type="Gene3D" id="3.40.50.150">
    <property type="entry name" value="Vaccinia Virus protein VP39"/>
    <property type="match status" value="1"/>
</dbReference>
<accession>A0A6I4MCH9</accession>
<reference evidence="2" key="1">
    <citation type="submission" date="2019-12" db="EMBL/GenBank/DDBJ databases">
        <title>Actinomadura physcomitrii sp. nov., a novel actinomycete isolated from moss [Physcomitrium sphaericum (Ludw) Fuernr].</title>
        <authorList>
            <person name="Zhuang X."/>
        </authorList>
    </citation>
    <scope>NUCLEOTIDE SEQUENCE [LARGE SCALE GENOMIC DNA]</scope>
    <source>
        <strain evidence="2">LD22</strain>
    </source>
</reference>
<evidence type="ECO:0000313" key="2">
    <source>
        <dbReference type="EMBL" id="MWA01984.1"/>
    </source>
</evidence>
<dbReference type="PANTHER" id="PTHR43591:SF24">
    <property type="entry name" value="2-METHOXY-6-POLYPRENYL-1,4-BENZOQUINOL METHYLASE, MITOCHONDRIAL"/>
    <property type="match status" value="1"/>
</dbReference>
<keyword evidence="2" id="KW-0489">Methyltransferase</keyword>
<proteinExistence type="predicted"/>
<comment type="caution">
    <text evidence="2">The sequence shown here is derived from an EMBL/GenBank/DDBJ whole genome shotgun (WGS) entry which is preliminary data.</text>
</comment>
<dbReference type="Proteomes" id="UP000462055">
    <property type="component" value="Unassembled WGS sequence"/>
</dbReference>
<dbReference type="SUPFAM" id="SSF53335">
    <property type="entry name" value="S-adenosyl-L-methionine-dependent methyltransferases"/>
    <property type="match status" value="1"/>
</dbReference>
<feature type="domain" description="Methyltransferase" evidence="1">
    <location>
        <begin position="54"/>
        <end position="149"/>
    </location>
</feature>
<dbReference type="AlphaFoldDB" id="A0A6I4MCH9"/>
<dbReference type="GO" id="GO:0032259">
    <property type="term" value="P:methylation"/>
    <property type="evidence" value="ECO:0007669"/>
    <property type="project" value="UniProtKB-KW"/>
</dbReference>
<keyword evidence="3" id="KW-1185">Reference proteome</keyword>
<dbReference type="Pfam" id="PF13649">
    <property type="entry name" value="Methyltransf_25"/>
    <property type="match status" value="1"/>
</dbReference>
<evidence type="ECO:0000313" key="3">
    <source>
        <dbReference type="Proteomes" id="UP000462055"/>
    </source>
</evidence>
<dbReference type="PANTHER" id="PTHR43591">
    <property type="entry name" value="METHYLTRANSFERASE"/>
    <property type="match status" value="1"/>
</dbReference>
<dbReference type="EMBL" id="WBMS02000012">
    <property type="protein sequence ID" value="MWA01984.1"/>
    <property type="molecule type" value="Genomic_DNA"/>
</dbReference>
<dbReference type="InterPro" id="IPR029063">
    <property type="entry name" value="SAM-dependent_MTases_sf"/>
</dbReference>
<dbReference type="InterPro" id="IPR041698">
    <property type="entry name" value="Methyltransf_25"/>
</dbReference>